<feature type="domain" description="Mandelate racemase/muconate lactonizing enzyme C-terminal" evidence="4">
    <location>
        <begin position="144"/>
        <end position="240"/>
    </location>
</feature>
<dbReference type="AlphaFoldDB" id="A0A1T4R6I0"/>
<dbReference type="SFLD" id="SFLDS00001">
    <property type="entry name" value="Enolase"/>
    <property type="match status" value="1"/>
</dbReference>
<dbReference type="PANTHER" id="PTHR13794:SF58">
    <property type="entry name" value="MITOCHONDRIAL ENOLASE SUPERFAMILY MEMBER 1"/>
    <property type="match status" value="1"/>
</dbReference>
<dbReference type="GO" id="GO:0016052">
    <property type="term" value="P:carbohydrate catabolic process"/>
    <property type="evidence" value="ECO:0007669"/>
    <property type="project" value="TreeGrafter"/>
</dbReference>
<organism evidence="5 6">
    <name type="scientific">Lysobacter spongiicola DSM 21749</name>
    <dbReference type="NCBI Taxonomy" id="1122188"/>
    <lineage>
        <taxon>Bacteria</taxon>
        <taxon>Pseudomonadati</taxon>
        <taxon>Pseudomonadota</taxon>
        <taxon>Gammaproteobacteria</taxon>
        <taxon>Lysobacterales</taxon>
        <taxon>Lysobacteraceae</taxon>
        <taxon>Novilysobacter</taxon>
    </lineage>
</organism>
<dbReference type="InterPro" id="IPR029065">
    <property type="entry name" value="Enolase_C-like"/>
</dbReference>
<dbReference type="InterPro" id="IPR046945">
    <property type="entry name" value="RHMD-like"/>
</dbReference>
<sequence length="364" mass="38963">MSARPSISNVRVDAWTVPTNEVEADGSFRWDSTTMVVVRAEAGGHCGLGYTYGHRAVVTVVRDTLAPLAEGRDPFDTRAMHRDAVIALRNAGYPGIGAMAVSAMDVAMWDLKAKLLDVSLPDLLSSTRRSLPVYGSGGFTSLDDDGLQSQLAHWVGQGIGQVKMKVGTDPGRDGERTRIAREAIGPGAVLMVDANGAYDRKQALALADEFADAAVGWYEEPVSSNDLEGLRLLRDRVPGGMEIAAGEYGWANHYFASMLEAGAVDVLQVDATRCGGYTGFLDAAALAHAHHIPLSAHCAPALHGPVAAAVPELRHLEYFHDHVRLEAMAFDGVAPLQDGALVPDRSRPGHGLVLREADMEEHRI</sequence>
<dbReference type="Proteomes" id="UP000190061">
    <property type="component" value="Unassembled WGS sequence"/>
</dbReference>
<keyword evidence="2" id="KW-0479">Metal-binding</keyword>
<name>A0A1T4R6I0_9GAMM</name>
<keyword evidence="6" id="KW-1185">Reference proteome</keyword>
<evidence type="ECO:0000256" key="2">
    <source>
        <dbReference type="ARBA" id="ARBA00022723"/>
    </source>
</evidence>
<comment type="cofactor">
    <cofactor evidence="1">
        <name>Mg(2+)</name>
        <dbReference type="ChEBI" id="CHEBI:18420"/>
    </cofactor>
</comment>
<reference evidence="5 6" key="1">
    <citation type="submission" date="2017-02" db="EMBL/GenBank/DDBJ databases">
        <authorList>
            <person name="Peterson S.W."/>
        </authorList>
    </citation>
    <scope>NUCLEOTIDE SEQUENCE [LARGE SCALE GENOMIC DNA]</scope>
    <source>
        <strain evidence="5 6">DSM 21749</strain>
    </source>
</reference>
<dbReference type="InterPro" id="IPR036849">
    <property type="entry name" value="Enolase-like_C_sf"/>
</dbReference>
<dbReference type="PANTHER" id="PTHR13794">
    <property type="entry name" value="ENOLASE SUPERFAMILY, MANDELATE RACEMASE"/>
    <property type="match status" value="1"/>
</dbReference>
<dbReference type="SFLD" id="SFLDG00179">
    <property type="entry name" value="mandelate_racemase"/>
    <property type="match status" value="1"/>
</dbReference>
<evidence type="ECO:0000313" key="6">
    <source>
        <dbReference type="Proteomes" id="UP000190061"/>
    </source>
</evidence>
<gene>
    <name evidence="5" type="ORF">SAMN02745674_01997</name>
</gene>
<protein>
    <submittedName>
        <fullName evidence="5">L-alanine-DL-glutamate epimerase</fullName>
    </submittedName>
</protein>
<dbReference type="SMART" id="SM00922">
    <property type="entry name" value="MR_MLE"/>
    <property type="match status" value="1"/>
</dbReference>
<evidence type="ECO:0000256" key="1">
    <source>
        <dbReference type="ARBA" id="ARBA00001946"/>
    </source>
</evidence>
<dbReference type="SUPFAM" id="SSF54826">
    <property type="entry name" value="Enolase N-terminal domain-like"/>
    <property type="match status" value="1"/>
</dbReference>
<dbReference type="Gene3D" id="3.20.20.120">
    <property type="entry name" value="Enolase-like C-terminal domain"/>
    <property type="match status" value="1"/>
</dbReference>
<dbReference type="InterPro" id="IPR029017">
    <property type="entry name" value="Enolase-like_N"/>
</dbReference>
<dbReference type="GO" id="GO:0000287">
    <property type="term" value="F:magnesium ion binding"/>
    <property type="evidence" value="ECO:0007669"/>
    <property type="project" value="TreeGrafter"/>
</dbReference>
<dbReference type="Pfam" id="PF13378">
    <property type="entry name" value="MR_MLE_C"/>
    <property type="match status" value="1"/>
</dbReference>
<accession>A0A1T4R6I0</accession>
<evidence type="ECO:0000259" key="4">
    <source>
        <dbReference type="SMART" id="SM00922"/>
    </source>
</evidence>
<dbReference type="RefSeq" id="WP_078758567.1">
    <property type="nucleotide sequence ID" value="NZ_FUXP01000007.1"/>
</dbReference>
<dbReference type="Gene3D" id="3.30.390.10">
    <property type="entry name" value="Enolase-like, N-terminal domain"/>
    <property type="match status" value="1"/>
</dbReference>
<evidence type="ECO:0000256" key="3">
    <source>
        <dbReference type="ARBA" id="ARBA00022842"/>
    </source>
</evidence>
<dbReference type="InterPro" id="IPR013342">
    <property type="entry name" value="Mandelate_racemase_C"/>
</dbReference>
<evidence type="ECO:0000313" key="5">
    <source>
        <dbReference type="EMBL" id="SKA11654.1"/>
    </source>
</evidence>
<dbReference type="Pfam" id="PF02746">
    <property type="entry name" value="MR_MLE_N"/>
    <property type="match status" value="1"/>
</dbReference>
<dbReference type="GO" id="GO:0016836">
    <property type="term" value="F:hydro-lyase activity"/>
    <property type="evidence" value="ECO:0007669"/>
    <property type="project" value="TreeGrafter"/>
</dbReference>
<proteinExistence type="predicted"/>
<dbReference type="InterPro" id="IPR013341">
    <property type="entry name" value="Mandelate_racemase_N_dom"/>
</dbReference>
<keyword evidence="3" id="KW-0460">Magnesium</keyword>
<dbReference type="STRING" id="1122188.SAMN02745674_01997"/>
<dbReference type="CDD" id="cd03328">
    <property type="entry name" value="MR_like_3"/>
    <property type="match status" value="1"/>
</dbReference>
<dbReference type="EMBL" id="FUXP01000007">
    <property type="protein sequence ID" value="SKA11654.1"/>
    <property type="molecule type" value="Genomic_DNA"/>
</dbReference>
<dbReference type="SUPFAM" id="SSF51604">
    <property type="entry name" value="Enolase C-terminal domain-like"/>
    <property type="match status" value="1"/>
</dbReference>